<dbReference type="Gene3D" id="3.60.10.10">
    <property type="entry name" value="Endonuclease/exonuclease/phosphatase"/>
    <property type="match status" value="1"/>
</dbReference>
<accession>A0A8C6MJT2</accession>
<dbReference type="InterPro" id="IPR043502">
    <property type="entry name" value="DNA/RNA_pol_sf"/>
</dbReference>
<dbReference type="SUPFAM" id="SSF56672">
    <property type="entry name" value="DNA/RNA polymerases"/>
    <property type="match status" value="1"/>
</dbReference>
<protein>
    <recommendedName>
        <fullName evidence="1">Reverse transcriptase domain-containing protein</fullName>
    </recommendedName>
</protein>
<evidence type="ECO:0000259" key="1">
    <source>
        <dbReference type="PROSITE" id="PS50878"/>
    </source>
</evidence>
<dbReference type="CDD" id="cd01650">
    <property type="entry name" value="RT_nLTR_like"/>
    <property type="match status" value="1"/>
</dbReference>
<evidence type="ECO:0000313" key="3">
    <source>
        <dbReference type="Proteomes" id="UP000694548"/>
    </source>
</evidence>
<dbReference type="Proteomes" id="UP000694548">
    <property type="component" value="Chromosome sgr11"/>
</dbReference>
<dbReference type="Pfam" id="PF00078">
    <property type="entry name" value="RVT_1"/>
    <property type="match status" value="1"/>
</dbReference>
<keyword evidence="3" id="KW-1185">Reference proteome</keyword>
<dbReference type="SUPFAM" id="SSF56219">
    <property type="entry name" value="DNase I-like"/>
    <property type="match status" value="1"/>
</dbReference>
<organism evidence="2 3">
    <name type="scientific">Nothobranchius furzeri</name>
    <name type="common">Turquoise killifish</name>
    <dbReference type="NCBI Taxonomy" id="105023"/>
    <lineage>
        <taxon>Eukaryota</taxon>
        <taxon>Metazoa</taxon>
        <taxon>Chordata</taxon>
        <taxon>Craniata</taxon>
        <taxon>Vertebrata</taxon>
        <taxon>Euteleostomi</taxon>
        <taxon>Actinopterygii</taxon>
        <taxon>Neopterygii</taxon>
        <taxon>Teleostei</taxon>
        <taxon>Neoteleostei</taxon>
        <taxon>Acanthomorphata</taxon>
        <taxon>Ovalentaria</taxon>
        <taxon>Atherinomorphae</taxon>
        <taxon>Cyprinodontiformes</taxon>
        <taxon>Nothobranchiidae</taxon>
        <taxon>Nothobranchius</taxon>
    </lineage>
</organism>
<dbReference type="InterPro" id="IPR005135">
    <property type="entry name" value="Endo/exonuclease/phosphatase"/>
</dbReference>
<dbReference type="PROSITE" id="PS50878">
    <property type="entry name" value="RT_POL"/>
    <property type="match status" value="1"/>
</dbReference>
<reference evidence="2" key="2">
    <citation type="submission" date="2025-08" db="UniProtKB">
        <authorList>
            <consortium name="Ensembl"/>
        </authorList>
    </citation>
    <scope>IDENTIFICATION</scope>
</reference>
<dbReference type="AlphaFoldDB" id="A0A8C6MJT2"/>
<reference evidence="2" key="3">
    <citation type="submission" date="2025-09" db="UniProtKB">
        <authorList>
            <consortium name="Ensembl"/>
        </authorList>
    </citation>
    <scope>IDENTIFICATION</scope>
</reference>
<feature type="domain" description="Reverse transcriptase" evidence="1">
    <location>
        <begin position="465"/>
        <end position="726"/>
    </location>
</feature>
<dbReference type="InterPro" id="IPR036691">
    <property type="entry name" value="Endo/exonu/phosph_ase_sf"/>
</dbReference>
<proteinExistence type="predicted"/>
<sequence>QVHQRIVIKTNHSGTQSTRFALINARSVGNKSFILKEFFQNNSLDVLCATESWITHGDLAAIVERLPPGCSFINIPRAQRRGGGLLTLFKSDLIYTPITPQSTPLSFELSVFELGRSPTLLCALIYRPPQYNKDFLNEFAAFLAEVSCRYGKILLLGDFNIHSCCPDKPLVRDSLDLIDSFSLSQRDSGPTHGHKHTLDLVFCHELEISDLGILPATFSDHSPVLFNLKLDYAPRIECFRPSFSRIIRPNTAADFAAVLTLNSAPYDSTDASSVVEGSLRALDSSCLAAMDIVAPLKSSRKKSKPDPWLNEQTRSLKQNCRRLERKWIKDRLTVSFEAMREAWSHIVTANSNNQGVLYKTINAVLSPVQKLFSSASADLCSQILQFFLNKITVIRAHIHQTNHVPDSFIPSHVQLQSFHPISLPYLEKTVAAMKPPGSPDDVIPPRLLKEVFPLISNTVQGIINSSLTLAEVPRAFKHAVLQPILKKPGLDPTDYSNLRPISKLPFLSKVLEKIVYEQLLKHLNEIPVMDICQSGFRKQHSTETAHVRVFNDIFLALDSGFHVVLVLLDLSAAFNTIDHDILITRLHTWAGISGSALDWFRSYFCNRSASVMLDGCSSESQPLRWGVPQGSILGPLLFNLYILPLGAIFRKHAVSYHLYADNCQIYFSFKPTQSTKVLSDCILEVKQWLADNFLHLNDFKTDLIVFSPYSTMATHQPDLNYLSPNVSSVISNLGVKMDQALKMDAQVNGTVKSCFYQLRRISKLKHILSVRLLKSVVHTFITSRLDYSNSCLYGISKAALSRLQLVQNSAARLLTGADKRQHISPILKSLHWLPVQFRINFKIMLLTYKSLNHQAPPYLCELVHFYNPPRALRSEDKLLLAVPNARLKSRGERAFSVCAPKLWNTLPLLVRQAPTASIFKSRLKTHYFNLAYTT</sequence>
<dbReference type="PANTHER" id="PTHR33332">
    <property type="entry name" value="REVERSE TRANSCRIPTASE DOMAIN-CONTAINING PROTEIN"/>
    <property type="match status" value="1"/>
</dbReference>
<dbReference type="Ensembl" id="ENSNFUT00015035271.1">
    <property type="protein sequence ID" value="ENSNFUP00015033759.1"/>
    <property type="gene ID" value="ENSNFUG00015016507.1"/>
</dbReference>
<reference evidence="2" key="1">
    <citation type="submission" date="2014-08" db="EMBL/GenBank/DDBJ databases">
        <authorList>
            <person name="Senf B."/>
            <person name="Petzold A."/>
            <person name="Downie B.R."/>
            <person name="Koch P."/>
            <person name="Platzer M."/>
        </authorList>
    </citation>
    <scope>NUCLEOTIDE SEQUENCE [LARGE SCALE GENOMIC DNA]</scope>
    <source>
        <strain evidence="2">GRZ</strain>
    </source>
</reference>
<dbReference type="GeneTree" id="ENSGT01150000286909"/>
<evidence type="ECO:0000313" key="2">
    <source>
        <dbReference type="Ensembl" id="ENSNFUP00015033759.1"/>
    </source>
</evidence>
<dbReference type="GO" id="GO:0003824">
    <property type="term" value="F:catalytic activity"/>
    <property type="evidence" value="ECO:0007669"/>
    <property type="project" value="InterPro"/>
</dbReference>
<dbReference type="InterPro" id="IPR000477">
    <property type="entry name" value="RT_dom"/>
</dbReference>
<dbReference type="Pfam" id="PF03372">
    <property type="entry name" value="Exo_endo_phos"/>
    <property type="match status" value="1"/>
</dbReference>
<name>A0A8C6MJT2_NOTFU</name>